<gene>
    <name evidence="1" type="ORF">ACFO6W_21080</name>
</gene>
<protein>
    <recommendedName>
        <fullName evidence="3">Cysteine-rich CWC family protein</fullName>
    </recommendedName>
</protein>
<organism evidence="1 2">
    <name type="scientific">Dysgonomonas termitidis</name>
    <dbReference type="NCBI Taxonomy" id="1516126"/>
    <lineage>
        <taxon>Bacteria</taxon>
        <taxon>Pseudomonadati</taxon>
        <taxon>Bacteroidota</taxon>
        <taxon>Bacteroidia</taxon>
        <taxon>Bacteroidales</taxon>
        <taxon>Dysgonomonadaceae</taxon>
        <taxon>Dysgonomonas</taxon>
    </lineage>
</organism>
<reference evidence="2" key="1">
    <citation type="journal article" date="2019" name="Int. J. Syst. Evol. Microbiol.">
        <title>The Global Catalogue of Microorganisms (GCM) 10K type strain sequencing project: providing services to taxonomists for standard genome sequencing and annotation.</title>
        <authorList>
            <consortium name="The Broad Institute Genomics Platform"/>
            <consortium name="The Broad Institute Genome Sequencing Center for Infectious Disease"/>
            <person name="Wu L."/>
            <person name="Ma J."/>
        </authorList>
    </citation>
    <scope>NUCLEOTIDE SEQUENCE [LARGE SCALE GENOMIC DNA]</scope>
    <source>
        <strain evidence="2">CCUG 66188</strain>
    </source>
</reference>
<comment type="caution">
    <text evidence="1">The sequence shown here is derived from an EMBL/GenBank/DDBJ whole genome shotgun (WGS) entry which is preliminary data.</text>
</comment>
<keyword evidence="2" id="KW-1185">Reference proteome</keyword>
<evidence type="ECO:0008006" key="3">
    <source>
        <dbReference type="Google" id="ProtNLM"/>
    </source>
</evidence>
<name>A0ABV9L2C5_9BACT</name>
<dbReference type="Proteomes" id="UP001596023">
    <property type="component" value="Unassembled WGS sequence"/>
</dbReference>
<evidence type="ECO:0000313" key="1">
    <source>
        <dbReference type="EMBL" id="MFC4676184.1"/>
    </source>
</evidence>
<accession>A0ABV9L2C5</accession>
<dbReference type="RefSeq" id="WP_380000154.1">
    <property type="nucleotide sequence ID" value="NZ_JBHSGN010000122.1"/>
</dbReference>
<sequence>MEEKYICRCWNDEPPVDCSGCSCVKIHYKTTKEYFERNEMCDFYVPIVVDEELEYKIHEEAHRGVLYCDACGALDWFNCVCDEDNEY</sequence>
<dbReference type="EMBL" id="JBHSGN010000122">
    <property type="protein sequence ID" value="MFC4676184.1"/>
    <property type="molecule type" value="Genomic_DNA"/>
</dbReference>
<proteinExistence type="predicted"/>
<evidence type="ECO:0000313" key="2">
    <source>
        <dbReference type="Proteomes" id="UP001596023"/>
    </source>
</evidence>